<reference evidence="7" key="3">
    <citation type="journal article" date="2016" name="Gigascience">
        <title>De novo construction of an expanded transcriptome assembly for the western tarnished plant bug, Lygus hesperus.</title>
        <authorList>
            <person name="Tassone E.E."/>
            <person name="Geib S.M."/>
            <person name="Hall B."/>
            <person name="Fabrick J.A."/>
            <person name="Brent C.S."/>
            <person name="Hull J.J."/>
        </authorList>
    </citation>
    <scope>NUCLEOTIDE SEQUENCE</scope>
</reference>
<evidence type="ECO:0000256" key="3">
    <source>
        <dbReference type="ARBA" id="ARBA00038201"/>
    </source>
</evidence>
<organism evidence="6">
    <name type="scientific">Lygus hesperus</name>
    <name type="common">Western plant bug</name>
    <dbReference type="NCBI Taxonomy" id="30085"/>
    <lineage>
        <taxon>Eukaryota</taxon>
        <taxon>Metazoa</taxon>
        <taxon>Ecdysozoa</taxon>
        <taxon>Arthropoda</taxon>
        <taxon>Hexapoda</taxon>
        <taxon>Insecta</taxon>
        <taxon>Pterygota</taxon>
        <taxon>Neoptera</taxon>
        <taxon>Paraneoptera</taxon>
        <taxon>Hemiptera</taxon>
        <taxon>Heteroptera</taxon>
        <taxon>Panheteroptera</taxon>
        <taxon>Cimicomorpha</taxon>
        <taxon>Miridae</taxon>
        <taxon>Mirini</taxon>
        <taxon>Lygus</taxon>
    </lineage>
</organism>
<dbReference type="InterPro" id="IPR000547">
    <property type="entry name" value="Clathrin_H-chain/VPS_repeat"/>
</dbReference>
<dbReference type="GO" id="GO:0006886">
    <property type="term" value="P:intracellular protein transport"/>
    <property type="evidence" value="ECO:0007669"/>
    <property type="project" value="UniProtKB-UniRule"/>
</dbReference>
<sequence>MENRQTKTYSAYESLNILRPPVQIECISAFEDKLLVGTKQGCLLYYTVEPTPGGDSRYNIQLLSYNKNFSKKPIQQIDVLPDHGLVIRLSDNIISLHDLSNSNFTLIKVINKTKGATLFTLDVQKQVTLSGGVTSTVRMCVSVKRKLQLYYLKNRDFHDLAGDLTIPDVPRVMSWVKESICIGCKGGYYMAFLNRETQELFPTGKCEPLVTKISTENEPEPSFLLLNETQTVRFDVKGDTPLSHFIRWSDVPLAIGHDDPYLLGLLPDVLEVKAWNVDSPPSLATLPIKGRMLAVAKPGLIYVASTESIWVMQAVPVHKQIKTLLADKHFELALKLANISDDSEEEKKKNVHQIQTLFAFDLFHTKKFERSMEEFLKLGTDPYDVIKLFPELVSRDEDTKSSLSDQDMENGYLALIRYLTEVRVKLLREDSDGHKSKPQLMQIIDTTLLKCYLQTNDVLIAPLLRRNFCNLEETERILKKHEKYGDVIVLYKTKGLHEKALDLLQKQATCEDSSLYGVDNTIQYLQSLGSDYIELILRYSEWVLEAQPDEGLKIFTEEVPEVESLPRPKVLDFLLRIGKHFLIIPYAEHAIHVWKETNPIFHNALIHQYREQILAKGLNDPASICLRKKLRDFLETSSHYQVPAILKRFPTDCMFEERALICGKDRDYEVALGIYLLVLGDYEKALKFCDTVYNEKKDGYDKVYIKMLRLLLHPPDSLPNVSVPLVTPANAPDPLTMSLDLLEAHPDRIPVLDALDLIPNNIPLVRLKSFLMAGVKEAIKQRRDSQLLKGLLNAQRLQLKKQKIEQESRKIIMNELMVCPVCKKRFRNESAFVHYPNGAVVHYSCQDKMKAFEVS</sequence>
<dbReference type="GO" id="GO:0012505">
    <property type="term" value="C:endomembrane system"/>
    <property type="evidence" value="ECO:0007669"/>
    <property type="project" value="UniProtKB-SubCell"/>
</dbReference>
<dbReference type="PANTHER" id="PTHR12894">
    <property type="entry name" value="CNH DOMAIN CONTAINING"/>
    <property type="match status" value="1"/>
</dbReference>
<evidence type="ECO:0000313" key="6">
    <source>
        <dbReference type="EMBL" id="JAG09827.1"/>
    </source>
</evidence>
<comment type="similarity">
    <text evidence="3">Belongs to the VAM6/VPS39 family.</text>
</comment>
<protein>
    <submittedName>
        <fullName evidence="6">Vam6/Vps39-like protein</fullName>
    </submittedName>
</protein>
<reference evidence="6" key="2">
    <citation type="submission" date="2014-07" db="EMBL/GenBank/DDBJ databases">
        <authorList>
            <person name="Hull J."/>
        </authorList>
    </citation>
    <scope>NUCLEOTIDE SEQUENCE</scope>
</reference>
<evidence type="ECO:0000313" key="7">
    <source>
        <dbReference type="EMBL" id="JAQ18107.1"/>
    </source>
</evidence>
<evidence type="ECO:0000256" key="2">
    <source>
        <dbReference type="ARBA" id="ARBA00023136"/>
    </source>
</evidence>
<dbReference type="GO" id="GO:0016020">
    <property type="term" value="C:membrane"/>
    <property type="evidence" value="ECO:0007669"/>
    <property type="project" value="TreeGrafter"/>
</dbReference>
<dbReference type="PROSITE" id="PS50236">
    <property type="entry name" value="CHCR"/>
    <property type="match status" value="1"/>
</dbReference>
<reference evidence="6" key="1">
    <citation type="journal article" date="2014" name="PLoS ONE">
        <title>Transcriptome-Based Identification of ABC Transporters in the Western Tarnished Plant Bug Lygus hesperus.</title>
        <authorList>
            <person name="Hull J.J."/>
            <person name="Chaney K."/>
            <person name="Geib S.M."/>
            <person name="Fabrick J.A."/>
            <person name="Brent C.S."/>
            <person name="Walsh D."/>
            <person name="Lavine L.C."/>
        </authorList>
    </citation>
    <scope>NUCLEOTIDE SEQUENCE</scope>
</reference>
<dbReference type="InterPro" id="IPR032914">
    <property type="entry name" value="Vam6/VPS39/TRAP1"/>
</dbReference>
<dbReference type="PANTHER" id="PTHR12894:SF49">
    <property type="entry name" value="VAM6_VPS39-LIKE PROTEIN"/>
    <property type="match status" value="1"/>
</dbReference>
<evidence type="ECO:0000259" key="5">
    <source>
        <dbReference type="PROSITE" id="PS50219"/>
    </source>
</evidence>
<evidence type="ECO:0000256" key="1">
    <source>
        <dbReference type="ARBA" id="ARBA00004184"/>
    </source>
</evidence>
<dbReference type="AlphaFoldDB" id="A0A0A9WMX9"/>
<dbReference type="GO" id="GO:0034058">
    <property type="term" value="P:endosomal vesicle fusion"/>
    <property type="evidence" value="ECO:0007669"/>
    <property type="project" value="TreeGrafter"/>
</dbReference>
<evidence type="ECO:0000256" key="4">
    <source>
        <dbReference type="PROSITE-ProRule" id="PRU01006"/>
    </source>
</evidence>
<proteinExistence type="inferred from homology"/>
<dbReference type="EMBL" id="GBHO01033777">
    <property type="protein sequence ID" value="JAG09827.1"/>
    <property type="molecule type" value="Transcribed_RNA"/>
</dbReference>
<keyword evidence="2" id="KW-0472">Membrane</keyword>
<dbReference type="Pfam" id="PF10366">
    <property type="entry name" value="Vps39_1"/>
    <property type="match status" value="1"/>
</dbReference>
<dbReference type="Pfam" id="PF10367">
    <property type="entry name" value="zf-Vps39_C"/>
    <property type="match status" value="1"/>
</dbReference>
<feature type="repeat" description="CHCR" evidence="4">
    <location>
        <begin position="558"/>
        <end position="716"/>
    </location>
</feature>
<dbReference type="InterPro" id="IPR019453">
    <property type="entry name" value="VPS39/TGFA1_Znf"/>
</dbReference>
<dbReference type="GO" id="GO:0005737">
    <property type="term" value="C:cytoplasm"/>
    <property type="evidence" value="ECO:0007669"/>
    <property type="project" value="TreeGrafter"/>
</dbReference>
<feature type="domain" description="CNH" evidence="5">
    <location>
        <begin position="21"/>
        <end position="301"/>
    </location>
</feature>
<dbReference type="InterPro" id="IPR019452">
    <property type="entry name" value="VPS39/TGF_beta_rcpt-assoc_1"/>
</dbReference>
<accession>A0A0A9WMX9</accession>
<gene>
    <name evidence="6" type="primary">Vps39_1</name>
    <name evidence="7" type="synonym">Vps39_0</name>
    <name evidence="6" type="ORF">CM83_62444</name>
    <name evidence="7" type="ORF">g.79333</name>
</gene>
<dbReference type="GO" id="GO:0006914">
    <property type="term" value="P:autophagy"/>
    <property type="evidence" value="ECO:0007669"/>
    <property type="project" value="TreeGrafter"/>
</dbReference>
<dbReference type="Pfam" id="PF00780">
    <property type="entry name" value="CNH"/>
    <property type="match status" value="1"/>
</dbReference>
<comment type="subcellular location">
    <subcellularLocation>
        <location evidence="1">Endomembrane system</location>
        <topology evidence="1">Peripheral membrane protein</topology>
    </subcellularLocation>
</comment>
<name>A0A0A9WMX9_LYGHE</name>
<dbReference type="EMBL" id="GDHC01000522">
    <property type="protein sequence ID" value="JAQ18107.1"/>
    <property type="molecule type" value="Transcribed_RNA"/>
</dbReference>
<dbReference type="InterPro" id="IPR001180">
    <property type="entry name" value="CNH_dom"/>
</dbReference>
<dbReference type="PROSITE" id="PS50219">
    <property type="entry name" value="CNH"/>
    <property type="match status" value="1"/>
</dbReference>